<evidence type="ECO:0000313" key="2">
    <source>
        <dbReference type="Proteomes" id="UP000753802"/>
    </source>
</evidence>
<dbReference type="InterPro" id="IPR009003">
    <property type="entry name" value="Peptidase_S1_PA"/>
</dbReference>
<proteinExistence type="predicted"/>
<dbReference type="Proteomes" id="UP000753802">
    <property type="component" value="Unassembled WGS sequence"/>
</dbReference>
<dbReference type="SUPFAM" id="SSF50494">
    <property type="entry name" value="Trypsin-like serine proteases"/>
    <property type="match status" value="1"/>
</dbReference>
<comment type="caution">
    <text evidence="1">The sequence shown here is derived from an EMBL/GenBank/DDBJ whole genome shotgun (WGS) entry which is preliminary data.</text>
</comment>
<gene>
    <name evidence="1" type="ORF">GWC95_00145</name>
</gene>
<evidence type="ECO:0000313" key="1">
    <source>
        <dbReference type="EMBL" id="NCI48309.1"/>
    </source>
</evidence>
<protein>
    <recommendedName>
        <fullName evidence="3">Trypsin-like peptidase domain-containing protein</fullName>
    </recommendedName>
</protein>
<keyword evidence="2" id="KW-1185">Reference proteome</keyword>
<evidence type="ECO:0008006" key="3">
    <source>
        <dbReference type="Google" id="ProtNLM"/>
    </source>
</evidence>
<reference evidence="1 2" key="1">
    <citation type="submission" date="2020-01" db="EMBL/GenBank/DDBJ databases">
        <title>Genome analysis.</title>
        <authorList>
            <person name="Wu S."/>
            <person name="Wang G."/>
        </authorList>
    </citation>
    <scope>NUCLEOTIDE SEQUENCE [LARGE SCALE GENOMIC DNA]</scope>
    <source>
        <strain evidence="1 2">SYL130</strain>
    </source>
</reference>
<dbReference type="RefSeq" id="WP_161816646.1">
    <property type="nucleotide sequence ID" value="NZ_JAACJS010000002.1"/>
</dbReference>
<sequence length="270" mass="30148">MKKLYLFILFIAFSLVSFSQKKLGITEYTTNTTIGIRANGTQTINGTGLFFTFQTTKGAVPSVITSRRLLEDAQSITFFFLESNFAGIPQYGRMQEITLNKTDLVVFNHPDKDVDLSLIPLTGVLTHFINKKITISFHPITENVIARDSLSKTLNPVETVYLVGYPSGSRKELGGTPFVKKGITATPLFADYNQRKEFLFDIPFYDGQLGAPVYIYQNGNVDRNDQRMDGQRILLAGISTSSFTEAGASVAVKASRILEFKKLLEETRQQ</sequence>
<name>A0ABW9ZN42_9BACT</name>
<accession>A0ABW9ZN42</accession>
<dbReference type="EMBL" id="JAACJS010000002">
    <property type="protein sequence ID" value="NCI48309.1"/>
    <property type="molecule type" value="Genomic_DNA"/>
</dbReference>
<organism evidence="1 2">
    <name type="scientific">Sediminibacterium roseum</name>
    <dbReference type="NCBI Taxonomy" id="1978412"/>
    <lineage>
        <taxon>Bacteria</taxon>
        <taxon>Pseudomonadati</taxon>
        <taxon>Bacteroidota</taxon>
        <taxon>Chitinophagia</taxon>
        <taxon>Chitinophagales</taxon>
        <taxon>Chitinophagaceae</taxon>
        <taxon>Sediminibacterium</taxon>
    </lineage>
</organism>